<dbReference type="CDD" id="cd06464">
    <property type="entry name" value="ACD_sHsps-like"/>
    <property type="match status" value="1"/>
</dbReference>
<comment type="caution">
    <text evidence="4">The sequence shown here is derived from an EMBL/GenBank/DDBJ whole genome shotgun (WGS) entry which is preliminary data.</text>
</comment>
<organism evidence="4 5">
    <name type="scientific">Thalassoglobus neptunius</name>
    <dbReference type="NCBI Taxonomy" id="1938619"/>
    <lineage>
        <taxon>Bacteria</taxon>
        <taxon>Pseudomonadati</taxon>
        <taxon>Planctomycetota</taxon>
        <taxon>Planctomycetia</taxon>
        <taxon>Planctomycetales</taxon>
        <taxon>Planctomycetaceae</taxon>
        <taxon>Thalassoglobus</taxon>
    </lineage>
</organism>
<proteinExistence type="inferred from homology"/>
<dbReference type="Pfam" id="PF00011">
    <property type="entry name" value="HSP20"/>
    <property type="match status" value="1"/>
</dbReference>
<evidence type="ECO:0000256" key="2">
    <source>
        <dbReference type="RuleBase" id="RU003616"/>
    </source>
</evidence>
<dbReference type="SUPFAM" id="SSF49764">
    <property type="entry name" value="HSP20-like chaperones"/>
    <property type="match status" value="1"/>
</dbReference>
<dbReference type="InterPro" id="IPR008978">
    <property type="entry name" value="HSP20-like_chaperone"/>
</dbReference>
<evidence type="ECO:0000313" key="4">
    <source>
        <dbReference type="EMBL" id="TWT51877.1"/>
    </source>
</evidence>
<evidence type="ECO:0000313" key="5">
    <source>
        <dbReference type="Proteomes" id="UP000317243"/>
    </source>
</evidence>
<dbReference type="Proteomes" id="UP000317243">
    <property type="component" value="Unassembled WGS sequence"/>
</dbReference>
<dbReference type="AlphaFoldDB" id="A0A5C5WMM8"/>
<evidence type="ECO:0000256" key="1">
    <source>
        <dbReference type="PROSITE-ProRule" id="PRU00285"/>
    </source>
</evidence>
<dbReference type="Gene3D" id="2.60.40.790">
    <property type="match status" value="1"/>
</dbReference>
<name>A0A5C5WMM8_9PLAN</name>
<evidence type="ECO:0000259" key="3">
    <source>
        <dbReference type="PROSITE" id="PS01031"/>
    </source>
</evidence>
<dbReference type="PANTHER" id="PTHR11527">
    <property type="entry name" value="HEAT-SHOCK PROTEIN 20 FAMILY MEMBER"/>
    <property type="match status" value="1"/>
</dbReference>
<dbReference type="OrthoDB" id="268718at2"/>
<keyword evidence="5" id="KW-1185">Reference proteome</keyword>
<feature type="domain" description="SHSP" evidence="3">
    <location>
        <begin position="45"/>
        <end position="159"/>
    </location>
</feature>
<dbReference type="InterPro" id="IPR031107">
    <property type="entry name" value="Small_HSP"/>
</dbReference>
<reference evidence="4 5" key="1">
    <citation type="submission" date="2019-02" db="EMBL/GenBank/DDBJ databases">
        <title>Deep-cultivation of Planctomycetes and their phenomic and genomic characterization uncovers novel biology.</title>
        <authorList>
            <person name="Wiegand S."/>
            <person name="Jogler M."/>
            <person name="Boedeker C."/>
            <person name="Pinto D."/>
            <person name="Vollmers J."/>
            <person name="Rivas-Marin E."/>
            <person name="Kohn T."/>
            <person name="Peeters S.H."/>
            <person name="Heuer A."/>
            <person name="Rast P."/>
            <person name="Oberbeckmann S."/>
            <person name="Bunk B."/>
            <person name="Jeske O."/>
            <person name="Meyerdierks A."/>
            <person name="Storesund J.E."/>
            <person name="Kallscheuer N."/>
            <person name="Luecker S."/>
            <person name="Lage O.M."/>
            <person name="Pohl T."/>
            <person name="Merkel B.J."/>
            <person name="Hornburger P."/>
            <person name="Mueller R.-W."/>
            <person name="Bruemmer F."/>
            <person name="Labrenz M."/>
            <person name="Spormann A.M."/>
            <person name="Op Den Camp H."/>
            <person name="Overmann J."/>
            <person name="Amann R."/>
            <person name="Jetten M.S.M."/>
            <person name="Mascher T."/>
            <person name="Medema M.H."/>
            <person name="Devos D.P."/>
            <person name="Kaster A.-K."/>
            <person name="Ovreas L."/>
            <person name="Rohde M."/>
            <person name="Galperin M.Y."/>
            <person name="Jogler C."/>
        </authorList>
    </citation>
    <scope>NUCLEOTIDE SEQUENCE [LARGE SCALE GENOMIC DNA]</scope>
    <source>
        <strain evidence="4 5">KOR42</strain>
    </source>
</reference>
<sequence length="164" mass="18996">MEPDFSSQERGQQSLFRRDPFQALQQEFDNMLNRFTRQWEGTEPSSKDVRVPEVDLVETPMEVRVVMELPGVDSNEINLEVVGLRLHVRAEHIEEAKEVEGTQHRQERRKPRFSRAVELPCLVREDAASAVFQNGVLTVTLPKREEEKRHTIVVQVTDECATDE</sequence>
<protein>
    <submittedName>
        <fullName evidence="4">Spore protein SP21</fullName>
    </submittedName>
</protein>
<dbReference type="PROSITE" id="PS01031">
    <property type="entry name" value="SHSP"/>
    <property type="match status" value="1"/>
</dbReference>
<comment type="similarity">
    <text evidence="1 2">Belongs to the small heat shock protein (HSP20) family.</text>
</comment>
<dbReference type="InterPro" id="IPR002068">
    <property type="entry name" value="A-crystallin/Hsp20_dom"/>
</dbReference>
<accession>A0A5C5WMM8</accession>
<gene>
    <name evidence="4" type="primary">hspA_3</name>
    <name evidence="4" type="ORF">KOR42_33510</name>
</gene>
<dbReference type="EMBL" id="SIHI01000010">
    <property type="protein sequence ID" value="TWT51877.1"/>
    <property type="molecule type" value="Genomic_DNA"/>
</dbReference>